<keyword evidence="3" id="KW-1185">Reference proteome</keyword>
<dbReference type="InterPro" id="IPR023416">
    <property type="entry name" value="Transthyretin/HIU_hydrolase_d"/>
</dbReference>
<proteinExistence type="predicted"/>
<dbReference type="Gene3D" id="2.60.40.180">
    <property type="entry name" value="Transthyretin/hydroxyisourate hydrolase domain"/>
    <property type="match status" value="1"/>
</dbReference>
<sequence>MRVSLQALDGIYGKPAVGAQARLEFAVAGQWSKVAHATTNEDGVIASFVDRQLRPGLYRVVVDSDLYYSGLGFTAAYPEIVISVRVSVEPDDHQVSVVLTPYAYSLFFGDRA</sequence>
<feature type="domain" description="Transthyretin/hydroxyisourate hydrolase" evidence="1">
    <location>
        <begin position="4"/>
        <end position="109"/>
    </location>
</feature>
<dbReference type="PANTHER" id="PTHR10395">
    <property type="entry name" value="URICASE AND TRANSTHYRETIN-RELATED"/>
    <property type="match status" value="1"/>
</dbReference>
<keyword evidence="2" id="KW-0378">Hydrolase</keyword>
<dbReference type="Proteomes" id="UP000598996">
    <property type="component" value="Unassembled WGS sequence"/>
</dbReference>
<dbReference type="Pfam" id="PF00576">
    <property type="entry name" value="Transthyretin"/>
    <property type="match status" value="1"/>
</dbReference>
<dbReference type="InterPro" id="IPR036817">
    <property type="entry name" value="Transthyretin/HIU_hydrolase_sf"/>
</dbReference>
<dbReference type="SUPFAM" id="SSF49472">
    <property type="entry name" value="Transthyretin (synonym: prealbumin)"/>
    <property type="match status" value="1"/>
</dbReference>
<accession>A0ABS1W0P0</accession>
<dbReference type="PANTHER" id="PTHR10395:SF7">
    <property type="entry name" value="5-HYDROXYISOURATE HYDROLASE"/>
    <property type="match status" value="1"/>
</dbReference>
<organism evidence="2 3">
    <name type="scientific">Paractinoplanes lichenicola</name>
    <dbReference type="NCBI Taxonomy" id="2802976"/>
    <lineage>
        <taxon>Bacteria</taxon>
        <taxon>Bacillati</taxon>
        <taxon>Actinomycetota</taxon>
        <taxon>Actinomycetes</taxon>
        <taxon>Micromonosporales</taxon>
        <taxon>Micromonosporaceae</taxon>
        <taxon>Paractinoplanes</taxon>
    </lineage>
</organism>
<dbReference type="GO" id="GO:0016787">
    <property type="term" value="F:hydrolase activity"/>
    <property type="evidence" value="ECO:0007669"/>
    <property type="project" value="UniProtKB-KW"/>
</dbReference>
<reference evidence="2 3" key="1">
    <citation type="submission" date="2021-01" db="EMBL/GenBank/DDBJ databases">
        <title>Actinoplanes sp. nov. LDG1-01 isolated from lichen.</title>
        <authorList>
            <person name="Saeng-In P."/>
            <person name="Phongsopitanun W."/>
            <person name="Kanchanasin P."/>
            <person name="Yuki M."/>
            <person name="Kudo T."/>
            <person name="Ohkuma M."/>
            <person name="Tanasupawat S."/>
        </authorList>
    </citation>
    <scope>NUCLEOTIDE SEQUENCE [LARGE SCALE GENOMIC DNA]</scope>
    <source>
        <strain evidence="2 3">LDG1-01</strain>
    </source>
</reference>
<evidence type="ECO:0000259" key="1">
    <source>
        <dbReference type="Pfam" id="PF00576"/>
    </source>
</evidence>
<evidence type="ECO:0000313" key="3">
    <source>
        <dbReference type="Proteomes" id="UP000598996"/>
    </source>
</evidence>
<name>A0ABS1W0P0_9ACTN</name>
<dbReference type="RefSeq" id="WP_202997033.1">
    <property type="nucleotide sequence ID" value="NZ_JAENHO010000013.1"/>
</dbReference>
<evidence type="ECO:0000313" key="2">
    <source>
        <dbReference type="EMBL" id="MBL7260309.1"/>
    </source>
</evidence>
<dbReference type="EMBL" id="JAENHO010000013">
    <property type="protein sequence ID" value="MBL7260309.1"/>
    <property type="molecule type" value="Genomic_DNA"/>
</dbReference>
<protein>
    <submittedName>
        <fullName evidence="2">Hydroxyisourate hydrolase</fullName>
    </submittedName>
</protein>
<comment type="caution">
    <text evidence="2">The sequence shown here is derived from an EMBL/GenBank/DDBJ whole genome shotgun (WGS) entry which is preliminary data.</text>
</comment>
<gene>
    <name evidence="2" type="ORF">JKJ07_39025</name>
</gene>